<dbReference type="EMBL" id="CP012836">
    <property type="protein sequence ID" value="AMQ55929.1"/>
    <property type="molecule type" value="Genomic_DNA"/>
</dbReference>
<keyword evidence="6" id="KW-0106">Calcium</keyword>
<reference evidence="9" key="1">
    <citation type="submission" date="2015-09" db="EMBL/GenBank/DDBJ databases">
        <title>Complete sequence of Algoriphagus sp. M8-2.</title>
        <authorList>
            <person name="Shintani M."/>
        </authorList>
    </citation>
    <scope>NUCLEOTIDE SEQUENCE [LARGE SCALE GENOMIC DNA]</scope>
    <source>
        <strain evidence="9">M8-2</strain>
    </source>
</reference>
<dbReference type="GO" id="GO:0017000">
    <property type="term" value="P:antibiotic biosynthetic process"/>
    <property type="evidence" value="ECO:0007669"/>
    <property type="project" value="InterPro"/>
</dbReference>
<dbReference type="STRING" id="1727163.AO498_05860"/>
<gene>
    <name evidence="8" type="ORF">AO498_05860</name>
</gene>
<evidence type="ECO:0000256" key="4">
    <source>
        <dbReference type="ARBA" id="ARBA00023145"/>
    </source>
</evidence>
<dbReference type="CDD" id="cd01936">
    <property type="entry name" value="Ntn_CA"/>
    <property type="match status" value="1"/>
</dbReference>
<dbReference type="InterPro" id="IPR002692">
    <property type="entry name" value="S45"/>
</dbReference>
<evidence type="ECO:0000256" key="7">
    <source>
        <dbReference type="SAM" id="SignalP"/>
    </source>
</evidence>
<dbReference type="PIRSF" id="PIRSF001227">
    <property type="entry name" value="Pen_acylase"/>
    <property type="match status" value="1"/>
</dbReference>
<dbReference type="InterPro" id="IPR014395">
    <property type="entry name" value="Pen/GL7ACA/AHL_acylase"/>
</dbReference>
<proteinExistence type="inferred from homology"/>
<feature type="active site" description="Nucleophile" evidence="5">
    <location>
        <position position="187"/>
    </location>
</feature>
<keyword evidence="4" id="KW-0865">Zymogen</keyword>
<evidence type="ECO:0000256" key="2">
    <source>
        <dbReference type="ARBA" id="ARBA00022729"/>
    </source>
</evidence>
<dbReference type="Pfam" id="PF01804">
    <property type="entry name" value="Penicil_amidase"/>
    <property type="match status" value="1"/>
</dbReference>
<dbReference type="Gene3D" id="2.30.120.10">
    <property type="match status" value="1"/>
</dbReference>
<keyword evidence="9" id="KW-1185">Reference proteome</keyword>
<evidence type="ECO:0000256" key="1">
    <source>
        <dbReference type="ARBA" id="ARBA00006586"/>
    </source>
</evidence>
<feature type="signal peptide" evidence="7">
    <location>
        <begin position="1"/>
        <end position="21"/>
    </location>
</feature>
<dbReference type="SUPFAM" id="SSF56235">
    <property type="entry name" value="N-terminal nucleophile aminohydrolases (Ntn hydrolases)"/>
    <property type="match status" value="1"/>
</dbReference>
<sequence>MKNLISIFALLILFASCQRVLKPSDWNTEQVEIVRDEYGVPHVFGKTDADVAYGLAWAHAEDDFETIQKTVLAGKALAGRVFGEQGAGIDFFVHLLETREIAKEKYDSSFSPEFKKILEGYAAGLNDYALYHPDEVLYQPAFPINPKEIISAYILSLAQMSGADRAVQAIVGGNVDLIPEDTLPKGSNAIALHPSRTDSGEAFLAINSHQPLEGPVAWYEAHLQSEEGWNALGGLFPGGAMIFHGVNEHLGWAHTVNTPDFLDLYQLELNPEESNEYRVDGEWLELESRYVWLKVRLWDWITLPIPKKVWKSIYGPTLVTEQGAFAIRFGALERIGAPEQWWRMNKAKNFSEWKKAMSSMQLTNFNTVYADKYDTIFYVSNGLLPKRTPGFDYSGTVPGNTQKTLWTTFHDFSELPQQVNPGSGYLYNTNHSPFKASAFEENLSSDNYPKEMGFDLRDNNRSLRFRELMPDTGRISWEEFKRIKFDQTLPKSLAFRTDLSSLFALDPEKYPELSKQILALQSWNREAAINSEGAALFAFVYYYWWDEFAKSGRSFETVLSEDEAVQGLQEAKKHFETYFGKGLVPLGEYQRLVRGEKSLPLWGLDDVLAAIRSTTLENGQRKAVQGESYILMVRFGEGLPILESINVYGSSNHPDSPHFSDQMERFVNRDLKPMSLDKSEVLKTARKIYHPGQMP</sequence>
<evidence type="ECO:0000256" key="5">
    <source>
        <dbReference type="PIRSR" id="PIRSR001227-1"/>
    </source>
</evidence>
<feature type="binding site" evidence="6">
    <location>
        <position position="263"/>
    </location>
    <ligand>
        <name>Ca(2+)</name>
        <dbReference type="ChEBI" id="CHEBI:29108"/>
    </ligand>
</feature>
<feature type="binding site" evidence="6">
    <location>
        <position position="148"/>
    </location>
    <ligand>
        <name>Ca(2+)</name>
        <dbReference type="ChEBI" id="CHEBI:29108"/>
    </ligand>
</feature>
<dbReference type="PANTHER" id="PTHR34218:SF3">
    <property type="entry name" value="ACYL-HOMOSERINE LACTONE ACYLASE PVDQ"/>
    <property type="match status" value="1"/>
</dbReference>
<accession>A0A142ELC4</accession>
<dbReference type="PATRIC" id="fig|1727163.4.peg.1217"/>
<reference evidence="8 9" key="2">
    <citation type="journal article" date="2016" name="Genome Announc.">
        <title>Complete Genome Sequence of Algoriphagus sp. Strain M8-2, Isolated from a Brackish Lake.</title>
        <authorList>
            <person name="Muraguchi Y."/>
            <person name="Kushimoto K."/>
            <person name="Ohtsubo Y."/>
            <person name="Suzuki T."/>
            <person name="Dohra H."/>
            <person name="Kimbara K."/>
            <person name="Shintani M."/>
        </authorList>
    </citation>
    <scope>NUCLEOTIDE SEQUENCE [LARGE SCALE GENOMIC DNA]</scope>
    <source>
        <strain evidence="8 9">M8-2</strain>
    </source>
</reference>
<comment type="similarity">
    <text evidence="1">Belongs to the peptidase S45 family.</text>
</comment>
<organism evidence="8 9">
    <name type="scientific">Algoriphagus sanaruensis</name>
    <dbReference type="NCBI Taxonomy" id="1727163"/>
    <lineage>
        <taxon>Bacteria</taxon>
        <taxon>Pseudomonadati</taxon>
        <taxon>Bacteroidota</taxon>
        <taxon>Cytophagia</taxon>
        <taxon>Cytophagales</taxon>
        <taxon>Cyclobacteriaceae</taxon>
        <taxon>Algoriphagus</taxon>
    </lineage>
</organism>
<dbReference type="InterPro" id="IPR043147">
    <property type="entry name" value="Penicillin_amidase_A-knob"/>
</dbReference>
<name>A0A142ELC4_9BACT</name>
<comment type="cofactor">
    <cofactor evidence="6">
        <name>Ca(2+)</name>
        <dbReference type="ChEBI" id="CHEBI:29108"/>
    </cofactor>
    <text evidence="6">Binds 1 Ca(2+) ion per dimer.</text>
</comment>
<dbReference type="Proteomes" id="UP000073816">
    <property type="component" value="Chromosome"/>
</dbReference>
<dbReference type="GO" id="GO:0046872">
    <property type="term" value="F:metal ion binding"/>
    <property type="evidence" value="ECO:0007669"/>
    <property type="project" value="UniProtKB-KW"/>
</dbReference>
<keyword evidence="3" id="KW-0378">Hydrolase</keyword>
<dbReference type="InterPro" id="IPR029055">
    <property type="entry name" value="Ntn_hydrolases_N"/>
</dbReference>
<evidence type="ECO:0000313" key="8">
    <source>
        <dbReference type="EMBL" id="AMQ55929.1"/>
    </source>
</evidence>
<dbReference type="OrthoDB" id="9759796at2"/>
<dbReference type="InterPro" id="IPR023343">
    <property type="entry name" value="Penicillin_amidase_dom1"/>
</dbReference>
<keyword evidence="6" id="KW-0479">Metal-binding</keyword>
<dbReference type="KEGG" id="alm:AO498_05860"/>
<feature type="binding site" evidence="6">
    <location>
        <position position="260"/>
    </location>
    <ligand>
        <name>Ca(2+)</name>
        <dbReference type="ChEBI" id="CHEBI:29108"/>
    </ligand>
</feature>
<dbReference type="Gene3D" id="1.10.439.10">
    <property type="entry name" value="Penicillin Amidohydrolase, domain 1"/>
    <property type="match status" value="1"/>
</dbReference>
<dbReference type="RefSeq" id="WP_067544693.1">
    <property type="nucleotide sequence ID" value="NZ_CP012836.1"/>
</dbReference>
<dbReference type="AlphaFoldDB" id="A0A142ELC4"/>
<evidence type="ECO:0000256" key="3">
    <source>
        <dbReference type="ARBA" id="ARBA00022801"/>
    </source>
</evidence>
<protein>
    <submittedName>
        <fullName evidence="8">Peptidase S45</fullName>
    </submittedName>
</protein>
<keyword evidence="2 7" id="KW-0732">Signal</keyword>
<dbReference type="InterPro" id="IPR043146">
    <property type="entry name" value="Penicillin_amidase_N_B-knob"/>
</dbReference>
<dbReference type="PROSITE" id="PS51257">
    <property type="entry name" value="PROKAR_LIPOPROTEIN"/>
    <property type="match status" value="1"/>
</dbReference>
<dbReference type="GO" id="GO:0016811">
    <property type="term" value="F:hydrolase activity, acting on carbon-nitrogen (but not peptide) bonds, in linear amides"/>
    <property type="evidence" value="ECO:0007669"/>
    <property type="project" value="InterPro"/>
</dbReference>
<feature type="chain" id="PRO_5007494174" evidence="7">
    <location>
        <begin position="22"/>
        <end position="695"/>
    </location>
</feature>
<evidence type="ECO:0000256" key="6">
    <source>
        <dbReference type="PIRSR" id="PIRSR001227-2"/>
    </source>
</evidence>
<evidence type="ECO:0000313" key="9">
    <source>
        <dbReference type="Proteomes" id="UP000073816"/>
    </source>
</evidence>
<dbReference type="Gene3D" id="3.60.20.10">
    <property type="entry name" value="Glutamine Phosphoribosylpyrophosphate, subunit 1, domain 1"/>
    <property type="match status" value="1"/>
</dbReference>
<dbReference type="PANTHER" id="PTHR34218">
    <property type="entry name" value="PEPTIDASE S45 PENICILLIN AMIDASE"/>
    <property type="match status" value="1"/>
</dbReference>
<dbReference type="Gene3D" id="1.10.1400.10">
    <property type="match status" value="1"/>
</dbReference>